<dbReference type="InterPro" id="IPR059112">
    <property type="entry name" value="CysZ/EI24"/>
</dbReference>
<dbReference type="Pfam" id="PF07264">
    <property type="entry name" value="EI24"/>
    <property type="match status" value="1"/>
</dbReference>
<keyword evidence="3 6" id="KW-0812">Transmembrane</keyword>
<gene>
    <name evidence="7" type="ORF">CLUMA_CG009082</name>
</gene>
<dbReference type="Proteomes" id="UP000183832">
    <property type="component" value="Unassembled WGS sequence"/>
</dbReference>
<feature type="transmembrane region" description="Helical" evidence="6">
    <location>
        <begin position="193"/>
        <end position="212"/>
    </location>
</feature>
<dbReference type="GO" id="GO:0005783">
    <property type="term" value="C:endoplasmic reticulum"/>
    <property type="evidence" value="ECO:0007669"/>
    <property type="project" value="TreeGrafter"/>
</dbReference>
<organism evidence="7 8">
    <name type="scientific">Clunio marinus</name>
    <dbReference type="NCBI Taxonomy" id="568069"/>
    <lineage>
        <taxon>Eukaryota</taxon>
        <taxon>Metazoa</taxon>
        <taxon>Ecdysozoa</taxon>
        <taxon>Arthropoda</taxon>
        <taxon>Hexapoda</taxon>
        <taxon>Insecta</taxon>
        <taxon>Pterygota</taxon>
        <taxon>Neoptera</taxon>
        <taxon>Endopterygota</taxon>
        <taxon>Diptera</taxon>
        <taxon>Nematocera</taxon>
        <taxon>Chironomoidea</taxon>
        <taxon>Chironomidae</taxon>
        <taxon>Clunio</taxon>
    </lineage>
</organism>
<feature type="transmembrane region" description="Helical" evidence="6">
    <location>
        <begin position="254"/>
        <end position="271"/>
    </location>
</feature>
<keyword evidence="5 6" id="KW-0472">Membrane</keyword>
<evidence type="ECO:0000256" key="2">
    <source>
        <dbReference type="ARBA" id="ARBA00010970"/>
    </source>
</evidence>
<dbReference type="STRING" id="568069.A0A1J1I5S5"/>
<evidence type="ECO:0000256" key="3">
    <source>
        <dbReference type="ARBA" id="ARBA00022692"/>
    </source>
</evidence>
<dbReference type="GO" id="GO:0016020">
    <property type="term" value="C:membrane"/>
    <property type="evidence" value="ECO:0007669"/>
    <property type="project" value="UniProtKB-SubCell"/>
</dbReference>
<evidence type="ECO:0000256" key="5">
    <source>
        <dbReference type="ARBA" id="ARBA00023136"/>
    </source>
</evidence>
<evidence type="ECO:0000313" key="8">
    <source>
        <dbReference type="Proteomes" id="UP000183832"/>
    </source>
</evidence>
<name>A0A1J1I5S5_9DIPT</name>
<dbReference type="GO" id="GO:0016236">
    <property type="term" value="P:macroautophagy"/>
    <property type="evidence" value="ECO:0007669"/>
    <property type="project" value="TreeGrafter"/>
</dbReference>
<dbReference type="PANTHER" id="PTHR21389:SF0">
    <property type="entry name" value="ETOPOSIDE-INDUCED PROTEIN 2.4 HOMOLOG"/>
    <property type="match status" value="1"/>
</dbReference>
<protein>
    <submittedName>
        <fullName evidence="7">CLUMA_CG009082, isoform A</fullName>
    </submittedName>
</protein>
<reference evidence="7 8" key="1">
    <citation type="submission" date="2015-04" db="EMBL/GenBank/DDBJ databases">
        <authorList>
            <person name="Syromyatnikov M.Y."/>
            <person name="Popov V.N."/>
        </authorList>
    </citation>
    <scope>NUCLEOTIDE SEQUENCE [LARGE SCALE GENOMIC DNA]</scope>
</reference>
<dbReference type="EMBL" id="CVRI01000042">
    <property type="protein sequence ID" value="CRK95624.1"/>
    <property type="molecule type" value="Genomic_DNA"/>
</dbReference>
<dbReference type="AlphaFoldDB" id="A0A1J1I5S5"/>
<proteinExistence type="inferred from homology"/>
<feature type="transmembrane region" description="Helical" evidence="6">
    <location>
        <begin position="233"/>
        <end position="248"/>
    </location>
</feature>
<evidence type="ECO:0000256" key="1">
    <source>
        <dbReference type="ARBA" id="ARBA00004141"/>
    </source>
</evidence>
<feature type="transmembrane region" description="Helical" evidence="6">
    <location>
        <begin position="114"/>
        <end position="134"/>
    </location>
</feature>
<sequence length="311" mass="36139">METIKLISLSFSEGVYDSLRNIFVIFYLDKEMNKKLDAKAQKLTNTQLTTSESKKSNKEKKKEKKSNVSTRVFQCCILNGGIFLLSLLFFDYMLLPALKTIITYFLGHSQVWDFIQMTLSWIFSFIWIVPLFVLSKIINTFWFQDIADAAYEFRKGRPTLIPSLSKLLADVVFSLIVQSLFLFQSMSMSFVPYMGKLLSFLHICLLYSLYSFEYKWFNQGYELHKRLLLIESNWPYFLGFGFILALLTQACDSFVINGCLFSMFFPLFIISSSESSPQQRINYPLRCFSLVVLVSNCLVSRKLKTTATSRR</sequence>
<keyword evidence="4 6" id="KW-1133">Transmembrane helix</keyword>
<comment type="similarity">
    <text evidence="2">Belongs to the EI24 family.</text>
</comment>
<accession>A0A1J1I5S5</accession>
<evidence type="ECO:0000256" key="4">
    <source>
        <dbReference type="ARBA" id="ARBA00022989"/>
    </source>
</evidence>
<comment type="subcellular location">
    <subcellularLocation>
        <location evidence="1">Membrane</location>
        <topology evidence="1">Multi-pass membrane protein</topology>
    </subcellularLocation>
</comment>
<dbReference type="PANTHER" id="PTHR21389">
    <property type="entry name" value="P53 INDUCED PROTEIN"/>
    <property type="match status" value="1"/>
</dbReference>
<keyword evidence="8" id="KW-1185">Reference proteome</keyword>
<dbReference type="OrthoDB" id="266518at2759"/>
<evidence type="ECO:0000256" key="6">
    <source>
        <dbReference type="SAM" id="Phobius"/>
    </source>
</evidence>
<feature type="transmembrane region" description="Helical" evidence="6">
    <location>
        <begin position="167"/>
        <end position="187"/>
    </location>
</feature>
<feature type="transmembrane region" description="Helical" evidence="6">
    <location>
        <begin position="72"/>
        <end position="94"/>
    </location>
</feature>
<evidence type="ECO:0000313" key="7">
    <source>
        <dbReference type="EMBL" id="CRK95624.1"/>
    </source>
</evidence>